<reference evidence="2" key="1">
    <citation type="submission" date="2021-10" db="EMBL/GenBank/DDBJ databases">
        <title>Tropical sea cucumber genome reveals ecological adaptation and Cuvierian tubules defense mechanism.</title>
        <authorList>
            <person name="Chen T."/>
        </authorList>
    </citation>
    <scope>NUCLEOTIDE SEQUENCE</scope>
    <source>
        <strain evidence="2">Nanhai2018</strain>
        <tissue evidence="2">Muscle</tissue>
    </source>
</reference>
<dbReference type="InterPro" id="IPR026992">
    <property type="entry name" value="DIOX_N"/>
</dbReference>
<evidence type="ECO:0000313" key="2">
    <source>
        <dbReference type="EMBL" id="KAJ8031567.1"/>
    </source>
</evidence>
<evidence type="ECO:0000313" key="3">
    <source>
        <dbReference type="Proteomes" id="UP001152320"/>
    </source>
</evidence>
<protein>
    <recommendedName>
        <fullName evidence="1">Non-haem dioxygenase N-terminal domain-containing protein</fullName>
    </recommendedName>
</protein>
<organism evidence="2 3">
    <name type="scientific">Holothuria leucospilota</name>
    <name type="common">Black long sea cucumber</name>
    <name type="synonym">Mertensiothuria leucospilota</name>
    <dbReference type="NCBI Taxonomy" id="206669"/>
    <lineage>
        <taxon>Eukaryota</taxon>
        <taxon>Metazoa</taxon>
        <taxon>Echinodermata</taxon>
        <taxon>Eleutherozoa</taxon>
        <taxon>Echinozoa</taxon>
        <taxon>Holothuroidea</taxon>
        <taxon>Aspidochirotacea</taxon>
        <taxon>Aspidochirotida</taxon>
        <taxon>Holothuriidae</taxon>
        <taxon>Holothuria</taxon>
    </lineage>
</organism>
<accession>A0A9Q1BRP0</accession>
<keyword evidence="3" id="KW-1185">Reference proteome</keyword>
<dbReference type="OrthoDB" id="288590at2759"/>
<dbReference type="Pfam" id="PF14226">
    <property type="entry name" value="DIOX_N"/>
    <property type="match status" value="1"/>
</dbReference>
<feature type="domain" description="Non-haem dioxygenase N-terminal" evidence="1">
    <location>
        <begin position="11"/>
        <end position="61"/>
    </location>
</feature>
<proteinExistence type="predicted"/>
<comment type="caution">
    <text evidence="2">The sequence shown here is derived from an EMBL/GenBank/DDBJ whole genome shotgun (WGS) entry which is preliminary data.</text>
</comment>
<dbReference type="Gene3D" id="2.60.120.330">
    <property type="entry name" value="B-lactam Antibiotic, Isopenicillin N Synthase, Chain"/>
    <property type="match status" value="1"/>
</dbReference>
<dbReference type="SUPFAM" id="SSF51197">
    <property type="entry name" value="Clavaminate synthase-like"/>
    <property type="match status" value="1"/>
</dbReference>
<evidence type="ECO:0000259" key="1">
    <source>
        <dbReference type="Pfam" id="PF14226"/>
    </source>
</evidence>
<dbReference type="Proteomes" id="UP001152320">
    <property type="component" value="Chromosome 12"/>
</dbReference>
<gene>
    <name evidence="2" type="ORF">HOLleu_24798</name>
</gene>
<name>A0A9Q1BRP0_HOLLE</name>
<dbReference type="AlphaFoldDB" id="A0A9Q1BRP0"/>
<sequence length="64" mass="7460">MDSVDFNTESIKIIDFGAYSLERDSPDNIKHLADEIYHAFTTIGFFYLKNTGFPNHVVRSYREI</sequence>
<dbReference type="InterPro" id="IPR027443">
    <property type="entry name" value="IPNS-like_sf"/>
</dbReference>
<dbReference type="EMBL" id="JAIZAY010000012">
    <property type="protein sequence ID" value="KAJ8031567.1"/>
    <property type="molecule type" value="Genomic_DNA"/>
</dbReference>